<dbReference type="Gene3D" id="1.10.150.650">
    <property type="match status" value="1"/>
</dbReference>
<dbReference type="InterPro" id="IPR052018">
    <property type="entry name" value="PHP_domain"/>
</dbReference>
<evidence type="ECO:0000259" key="1">
    <source>
        <dbReference type="SMART" id="SM00481"/>
    </source>
</evidence>
<protein>
    <recommendedName>
        <fullName evidence="1">Polymerase/histidinol phosphatase N-terminal domain-containing protein</fullName>
    </recommendedName>
</protein>
<gene>
    <name evidence="2" type="ORF">C8J48_1923</name>
</gene>
<dbReference type="InterPro" id="IPR004013">
    <property type="entry name" value="PHP_dom"/>
</dbReference>
<dbReference type="Gene3D" id="3.20.20.140">
    <property type="entry name" value="Metal-dependent hydrolases"/>
    <property type="match status" value="1"/>
</dbReference>
<dbReference type="CDD" id="cd07438">
    <property type="entry name" value="PHP_HisPPase_AMP"/>
    <property type="match status" value="1"/>
</dbReference>
<dbReference type="AlphaFoldDB" id="A0A2T4ZBN3"/>
<comment type="caution">
    <text evidence="2">The sequence shown here is derived from an EMBL/GenBank/DDBJ whole genome shotgun (WGS) entry which is preliminary data.</text>
</comment>
<organism evidence="2 3">
    <name type="scientific">Desmospora activa DSM 45169</name>
    <dbReference type="NCBI Taxonomy" id="1121389"/>
    <lineage>
        <taxon>Bacteria</taxon>
        <taxon>Bacillati</taxon>
        <taxon>Bacillota</taxon>
        <taxon>Bacilli</taxon>
        <taxon>Bacillales</taxon>
        <taxon>Thermoactinomycetaceae</taxon>
        <taxon>Desmospora</taxon>
    </lineage>
</organism>
<proteinExistence type="predicted"/>
<dbReference type="PANTHER" id="PTHR42924:SF3">
    <property type="entry name" value="POLYMERASE_HISTIDINOL PHOSPHATASE N-TERMINAL DOMAIN-CONTAINING PROTEIN"/>
    <property type="match status" value="1"/>
</dbReference>
<dbReference type="GO" id="GO:0035312">
    <property type="term" value="F:5'-3' DNA exonuclease activity"/>
    <property type="evidence" value="ECO:0007669"/>
    <property type="project" value="TreeGrafter"/>
</dbReference>
<dbReference type="InterPro" id="IPR016195">
    <property type="entry name" value="Pol/histidinol_Pase-like"/>
</dbReference>
<evidence type="ECO:0000313" key="2">
    <source>
        <dbReference type="EMBL" id="PTM59311.1"/>
    </source>
</evidence>
<dbReference type="InterPro" id="IPR003141">
    <property type="entry name" value="Pol/His_phosphatase_N"/>
</dbReference>
<dbReference type="EMBL" id="PZZP01000001">
    <property type="protein sequence ID" value="PTM59311.1"/>
    <property type="molecule type" value="Genomic_DNA"/>
</dbReference>
<evidence type="ECO:0000313" key="3">
    <source>
        <dbReference type="Proteomes" id="UP000241639"/>
    </source>
</evidence>
<dbReference type="GO" id="GO:0004534">
    <property type="term" value="F:5'-3' RNA exonuclease activity"/>
    <property type="evidence" value="ECO:0007669"/>
    <property type="project" value="TreeGrafter"/>
</dbReference>
<reference evidence="2 3" key="1">
    <citation type="submission" date="2018-04" db="EMBL/GenBank/DDBJ databases">
        <title>Genomic Encyclopedia of Archaeal and Bacterial Type Strains, Phase II (KMG-II): from individual species to whole genera.</title>
        <authorList>
            <person name="Goeker M."/>
        </authorList>
    </citation>
    <scope>NUCLEOTIDE SEQUENCE [LARGE SCALE GENOMIC DNA]</scope>
    <source>
        <strain evidence="2 3">DSM 45169</strain>
    </source>
</reference>
<keyword evidence="3" id="KW-1185">Reference proteome</keyword>
<dbReference type="SMART" id="SM00481">
    <property type="entry name" value="POLIIIAc"/>
    <property type="match status" value="1"/>
</dbReference>
<accession>A0A2T4ZBN3</accession>
<dbReference type="Proteomes" id="UP000241639">
    <property type="component" value="Unassembled WGS sequence"/>
</dbReference>
<dbReference type="RefSeq" id="WP_245891108.1">
    <property type="nucleotide sequence ID" value="NZ_PZZP01000001.1"/>
</dbReference>
<sequence>MEHWDLHVHTTASDGMQSPEDVVRLAREIGLAGIAITDHDTVEGVKRGQKEGERLGVKVIAGVEISTLADGRDIHVLGYGMEIEDRHFLARLQQQRESRKQRNTQIIQRLHKLGIDIRMEEVAAKKRDRSPDANIGRPHIAEVLVEKGVAGSMDEAFSRWVGEDGAAYVAISRITPEEAIQLIQQAGGVPVLAHPGSYKNDGLVDRLAKRGLVGIEVRHPDHNEQMERRYRQLASNHGLIPTAGSDFHGERQGSMYHAPLGTCYVDETIVKKIQTWKKG</sequence>
<dbReference type="SUPFAM" id="SSF89550">
    <property type="entry name" value="PHP domain-like"/>
    <property type="match status" value="1"/>
</dbReference>
<feature type="domain" description="Polymerase/histidinol phosphatase N-terminal" evidence="1">
    <location>
        <begin position="4"/>
        <end position="69"/>
    </location>
</feature>
<name>A0A2T4ZBN3_9BACL</name>
<dbReference type="PANTHER" id="PTHR42924">
    <property type="entry name" value="EXONUCLEASE"/>
    <property type="match status" value="1"/>
</dbReference>
<dbReference type="Pfam" id="PF02811">
    <property type="entry name" value="PHP"/>
    <property type="match status" value="1"/>
</dbReference>